<dbReference type="PROSITE" id="PS50075">
    <property type="entry name" value="CARRIER"/>
    <property type="match status" value="1"/>
</dbReference>
<dbReference type="InterPro" id="IPR009081">
    <property type="entry name" value="PP-bd_ACP"/>
</dbReference>
<evidence type="ECO:0000313" key="4">
    <source>
        <dbReference type="EMBL" id="MBB6078830.1"/>
    </source>
</evidence>
<dbReference type="InterPro" id="IPR006162">
    <property type="entry name" value="Ppantetheine_attach_site"/>
</dbReference>
<evidence type="ECO:0000256" key="1">
    <source>
        <dbReference type="ARBA" id="ARBA00022450"/>
    </source>
</evidence>
<dbReference type="AlphaFoldDB" id="A0A7W9WJS4"/>
<dbReference type="Gene3D" id="1.10.1200.10">
    <property type="entry name" value="ACP-like"/>
    <property type="match status" value="1"/>
</dbReference>
<dbReference type="InterPro" id="IPR036736">
    <property type="entry name" value="ACP-like_sf"/>
</dbReference>
<keyword evidence="5" id="KW-1185">Reference proteome</keyword>
<keyword evidence="1" id="KW-0596">Phosphopantetheine</keyword>
<dbReference type="Pfam" id="PF00550">
    <property type="entry name" value="PP-binding"/>
    <property type="match status" value="1"/>
</dbReference>
<dbReference type="SUPFAM" id="SSF47336">
    <property type="entry name" value="ACP-like"/>
    <property type="match status" value="1"/>
</dbReference>
<reference evidence="4 5" key="1">
    <citation type="submission" date="2020-08" db="EMBL/GenBank/DDBJ databases">
        <title>Genomic Encyclopedia of Type Strains, Phase IV (KMG-IV): sequencing the most valuable type-strain genomes for metagenomic binning, comparative biology and taxonomic classification.</title>
        <authorList>
            <person name="Goeker M."/>
        </authorList>
    </citation>
    <scope>NUCLEOTIDE SEQUENCE [LARGE SCALE GENOMIC DNA]</scope>
    <source>
        <strain evidence="4 5">DSM 43350</strain>
    </source>
</reference>
<dbReference type="EMBL" id="JACHGV010000007">
    <property type="protein sequence ID" value="MBB6078830.1"/>
    <property type="molecule type" value="Genomic_DNA"/>
</dbReference>
<gene>
    <name evidence="4" type="ORF">HNR57_004772</name>
</gene>
<organism evidence="4 5">
    <name type="scientific">Streptomyces paradoxus</name>
    <dbReference type="NCBI Taxonomy" id="66375"/>
    <lineage>
        <taxon>Bacteria</taxon>
        <taxon>Bacillati</taxon>
        <taxon>Actinomycetota</taxon>
        <taxon>Actinomycetes</taxon>
        <taxon>Kitasatosporales</taxon>
        <taxon>Streptomycetaceae</taxon>
        <taxon>Streptomyces</taxon>
    </lineage>
</organism>
<dbReference type="RefSeq" id="WP_184562548.1">
    <property type="nucleotide sequence ID" value="NZ_BAAARS010000006.1"/>
</dbReference>
<keyword evidence="2" id="KW-0597">Phosphoprotein</keyword>
<evidence type="ECO:0000313" key="5">
    <source>
        <dbReference type="Proteomes" id="UP000591537"/>
    </source>
</evidence>
<protein>
    <submittedName>
        <fullName evidence="4">Acyl carrier protein</fullName>
    </submittedName>
</protein>
<name>A0A7W9WJS4_9ACTN</name>
<dbReference type="Proteomes" id="UP000591537">
    <property type="component" value="Unassembled WGS sequence"/>
</dbReference>
<sequence>MAELTIDELKGFLLRAVGEDETIDLSGDILDAPLADLGFDSLAVIATTSALEQHYQVKLGDDDASGLETPKDFLDVFNRRLTQAA</sequence>
<proteinExistence type="predicted"/>
<feature type="domain" description="Carrier" evidence="3">
    <location>
        <begin position="1"/>
        <end position="81"/>
    </location>
</feature>
<comment type="caution">
    <text evidence="4">The sequence shown here is derived from an EMBL/GenBank/DDBJ whole genome shotgun (WGS) entry which is preliminary data.</text>
</comment>
<dbReference type="PROSITE" id="PS00012">
    <property type="entry name" value="PHOSPHOPANTETHEINE"/>
    <property type="match status" value="1"/>
</dbReference>
<evidence type="ECO:0000256" key="2">
    <source>
        <dbReference type="ARBA" id="ARBA00022553"/>
    </source>
</evidence>
<evidence type="ECO:0000259" key="3">
    <source>
        <dbReference type="PROSITE" id="PS50075"/>
    </source>
</evidence>
<accession>A0A7W9WJS4</accession>